<evidence type="ECO:0000256" key="2">
    <source>
        <dbReference type="ARBA" id="ARBA00004613"/>
    </source>
</evidence>
<dbReference type="RefSeq" id="XP_067548849.1">
    <property type="nucleotide sequence ID" value="XM_067690378.1"/>
</dbReference>
<dbReference type="PANTHER" id="PTHR47966">
    <property type="entry name" value="BETA-SITE APP-CLEAVING ENZYME, ISOFORM A-RELATED"/>
    <property type="match status" value="1"/>
</dbReference>
<name>A0A8H7ZIG4_9ASCO</name>
<feature type="domain" description="Peptidase A1" evidence="15">
    <location>
        <begin position="68"/>
        <end position="383"/>
    </location>
</feature>
<keyword evidence="5" id="KW-0964">Secreted</keyword>
<evidence type="ECO:0000256" key="12">
    <source>
        <dbReference type="PIRSR" id="PIRSR601461-1"/>
    </source>
</evidence>
<evidence type="ECO:0000256" key="9">
    <source>
        <dbReference type="ARBA" id="ARBA00022801"/>
    </source>
</evidence>
<sequence>MKTTLIQNALLTTLLALQCESAAIAPRDDSKIVAMDMQLADQDEVIDDGDISKRDYVETDLKYKKNAFTIELKIGSKKKKVKVAVDTGSSDLWVPTSKVQCLDKVKCKKQGTFQVEKSSSLKKLNEPFDIEYPDGTTASGKYVQDTVRLGKKDTLSDEQFAIVDKTNAEMGVMGIGLRGDEDSKDNSTNDNFVYSLKKAGYIDKAAYSLYFPEKEKKTGTIVFGGIDKDKYSGDLKTYKVSDKLTVPLKSVSFQDKDYSNSTDALIDTASRFTHLPKDILDGITKALNGTYSDKLGVYTVDCKLRGHRHKEALTFKFDDDFSIDVPVYQFVERLKWIKKTPDYLKNHCGLGLFEADGETILGDNFLRDAYVSVNLEDKSIGLAQTVHSKKHSYQSL</sequence>
<organism evidence="16 17">
    <name type="scientific">Candida metapsilosis</name>
    <dbReference type="NCBI Taxonomy" id="273372"/>
    <lineage>
        <taxon>Eukaryota</taxon>
        <taxon>Fungi</taxon>
        <taxon>Dikarya</taxon>
        <taxon>Ascomycota</taxon>
        <taxon>Saccharomycotina</taxon>
        <taxon>Pichiomycetes</taxon>
        <taxon>Debaryomycetaceae</taxon>
        <taxon>Candida/Lodderomyces clade</taxon>
        <taxon>Candida</taxon>
    </lineage>
</organism>
<evidence type="ECO:0000313" key="17">
    <source>
        <dbReference type="Proteomes" id="UP000669133"/>
    </source>
</evidence>
<dbReference type="EMBL" id="JAEOAQ010000002">
    <property type="protein sequence ID" value="KAG5419733.1"/>
    <property type="molecule type" value="Genomic_DNA"/>
</dbReference>
<evidence type="ECO:0000256" key="6">
    <source>
        <dbReference type="ARBA" id="ARBA00022670"/>
    </source>
</evidence>
<keyword evidence="7 14" id="KW-0732">Signal</keyword>
<evidence type="ECO:0000256" key="10">
    <source>
        <dbReference type="ARBA" id="ARBA00023145"/>
    </source>
</evidence>
<evidence type="ECO:0000256" key="7">
    <source>
        <dbReference type="ARBA" id="ARBA00022729"/>
    </source>
</evidence>
<comment type="caution">
    <text evidence="16">The sequence shown here is derived from an EMBL/GenBank/DDBJ whole genome shotgun (WGS) entry which is preliminary data.</text>
</comment>
<feature type="active site" evidence="12">
    <location>
        <position position="86"/>
    </location>
</feature>
<dbReference type="OrthoDB" id="771136at2759"/>
<dbReference type="PROSITE" id="PS51767">
    <property type="entry name" value="PEPTIDASE_A1"/>
    <property type="match status" value="1"/>
</dbReference>
<comment type="subcellular location">
    <subcellularLocation>
        <location evidence="2">Secreted</location>
    </subcellularLocation>
</comment>
<dbReference type="EC" id="3.4.23.24" evidence="4"/>
<dbReference type="GO" id="GO:0006508">
    <property type="term" value="P:proteolysis"/>
    <property type="evidence" value="ECO:0007669"/>
    <property type="project" value="UniProtKB-KW"/>
</dbReference>
<keyword evidence="11" id="KW-1015">Disulfide bond</keyword>
<keyword evidence="10" id="KW-0865">Zymogen</keyword>
<keyword evidence="9 13" id="KW-0378">Hydrolase</keyword>
<dbReference type="InterPro" id="IPR021109">
    <property type="entry name" value="Peptidase_aspartic_dom_sf"/>
</dbReference>
<evidence type="ECO:0000259" key="15">
    <source>
        <dbReference type="PROSITE" id="PS51767"/>
    </source>
</evidence>
<keyword evidence="6 13" id="KW-0645">Protease</keyword>
<evidence type="ECO:0000256" key="8">
    <source>
        <dbReference type="ARBA" id="ARBA00022750"/>
    </source>
</evidence>
<evidence type="ECO:0000256" key="14">
    <source>
        <dbReference type="SAM" id="SignalP"/>
    </source>
</evidence>
<dbReference type="Gene3D" id="2.40.70.10">
    <property type="entry name" value="Acid Proteases"/>
    <property type="match status" value="2"/>
</dbReference>
<protein>
    <recommendedName>
        <fullName evidence="4">candidapepsin</fullName>
        <ecNumber evidence="4">3.4.23.24</ecNumber>
    </recommendedName>
</protein>
<comment type="similarity">
    <text evidence="3 13">Belongs to the peptidase A1 family.</text>
</comment>
<evidence type="ECO:0000256" key="4">
    <source>
        <dbReference type="ARBA" id="ARBA00013207"/>
    </source>
</evidence>
<gene>
    <name evidence="16" type="ORF">I9W82_001613</name>
</gene>
<reference evidence="16 17" key="1">
    <citation type="submission" date="2020-12" db="EMBL/GenBank/DDBJ databases">
        <title>Effect of drift, selection, and recombination on the evolution of hybrid genomes in Candida yeast pathogens.</title>
        <authorList>
            <person name="Mixao V."/>
            <person name="Ksiezopolska E."/>
            <person name="Saus E."/>
            <person name="Boekhout T."/>
            <person name="Gacser A."/>
            <person name="Gabaldon T."/>
        </authorList>
    </citation>
    <scope>NUCLEOTIDE SEQUENCE [LARGE SCALE GENOMIC DNA]</scope>
    <source>
        <strain evidence="16 17">BP57</strain>
    </source>
</reference>
<dbReference type="AlphaFoldDB" id="A0A8H7ZIG4"/>
<feature type="signal peptide" evidence="14">
    <location>
        <begin position="1"/>
        <end position="16"/>
    </location>
</feature>
<evidence type="ECO:0000256" key="11">
    <source>
        <dbReference type="ARBA" id="ARBA00023157"/>
    </source>
</evidence>
<dbReference type="PRINTS" id="PR00792">
    <property type="entry name" value="PEPSIN"/>
</dbReference>
<evidence type="ECO:0000256" key="13">
    <source>
        <dbReference type="RuleBase" id="RU000454"/>
    </source>
</evidence>
<dbReference type="Proteomes" id="UP000669133">
    <property type="component" value="Unassembled WGS sequence"/>
</dbReference>
<dbReference type="InterPro" id="IPR033876">
    <property type="entry name" value="SAP-like"/>
</dbReference>
<proteinExistence type="inferred from homology"/>
<keyword evidence="8 13" id="KW-0064">Aspartyl protease</keyword>
<dbReference type="InterPro" id="IPR001969">
    <property type="entry name" value="Aspartic_peptidase_AS"/>
</dbReference>
<comment type="catalytic activity">
    <reaction evidence="1">
        <text>Preferential cleavage at the carboxyl of hydrophobic amino acids, but fails to cleave 15-Leu-|-Tyr-16, 16-Tyr-|-Leu-17 and 24-Phe-|-Phe-25 of insulin B chain. Activates trypsinogen, and degrades keratin.</text>
        <dbReference type="EC" id="3.4.23.24"/>
    </reaction>
</comment>
<dbReference type="SUPFAM" id="SSF50630">
    <property type="entry name" value="Acid proteases"/>
    <property type="match status" value="1"/>
</dbReference>
<evidence type="ECO:0000256" key="5">
    <source>
        <dbReference type="ARBA" id="ARBA00022525"/>
    </source>
</evidence>
<dbReference type="PANTHER" id="PTHR47966:SF65">
    <property type="entry name" value="ASPARTIC-TYPE ENDOPEPTIDASE"/>
    <property type="match status" value="1"/>
</dbReference>
<dbReference type="InterPro" id="IPR001461">
    <property type="entry name" value="Aspartic_peptidase_A1"/>
</dbReference>
<evidence type="ECO:0000256" key="3">
    <source>
        <dbReference type="ARBA" id="ARBA00007447"/>
    </source>
</evidence>
<dbReference type="GO" id="GO:0004190">
    <property type="term" value="F:aspartic-type endopeptidase activity"/>
    <property type="evidence" value="ECO:0007669"/>
    <property type="project" value="UniProtKB-KW"/>
</dbReference>
<keyword evidence="17" id="KW-1185">Reference proteome</keyword>
<dbReference type="CDD" id="cd05474">
    <property type="entry name" value="SAP_like"/>
    <property type="match status" value="1"/>
</dbReference>
<dbReference type="GO" id="GO:0005576">
    <property type="term" value="C:extracellular region"/>
    <property type="evidence" value="ECO:0007669"/>
    <property type="project" value="UniProtKB-SubCell"/>
</dbReference>
<dbReference type="Pfam" id="PF00026">
    <property type="entry name" value="Asp"/>
    <property type="match status" value="1"/>
</dbReference>
<feature type="active site" evidence="12">
    <location>
        <position position="267"/>
    </location>
</feature>
<evidence type="ECO:0000256" key="1">
    <source>
        <dbReference type="ARBA" id="ARBA00001675"/>
    </source>
</evidence>
<dbReference type="InterPro" id="IPR033121">
    <property type="entry name" value="PEPTIDASE_A1"/>
</dbReference>
<accession>A0A8H7ZIG4</accession>
<feature type="chain" id="PRO_5034486000" description="candidapepsin" evidence="14">
    <location>
        <begin position="17"/>
        <end position="396"/>
    </location>
</feature>
<dbReference type="PROSITE" id="PS00141">
    <property type="entry name" value="ASP_PROTEASE"/>
    <property type="match status" value="1"/>
</dbReference>
<dbReference type="GeneID" id="93650242"/>
<evidence type="ECO:0000313" key="16">
    <source>
        <dbReference type="EMBL" id="KAG5419733.1"/>
    </source>
</evidence>